<dbReference type="OrthoDB" id="10001498at2"/>
<dbReference type="AlphaFoldDB" id="A0A1H9ELZ7"/>
<protein>
    <submittedName>
        <fullName evidence="1">Uncharacterized protein</fullName>
    </submittedName>
</protein>
<dbReference type="Proteomes" id="UP000199028">
    <property type="component" value="Unassembled WGS sequence"/>
</dbReference>
<name>A0A1H9ELZ7_9PSEU</name>
<reference evidence="2" key="1">
    <citation type="submission" date="2016-10" db="EMBL/GenBank/DDBJ databases">
        <authorList>
            <person name="Varghese N."/>
            <person name="Submissions S."/>
        </authorList>
    </citation>
    <scope>NUCLEOTIDE SEQUENCE [LARGE SCALE GENOMIC DNA]</scope>
    <source>
        <strain evidence="2">CGMCC 4.578</strain>
    </source>
</reference>
<dbReference type="RefSeq" id="WP_090063663.1">
    <property type="nucleotide sequence ID" value="NZ_FOFT01000002.1"/>
</dbReference>
<evidence type="ECO:0000313" key="2">
    <source>
        <dbReference type="Proteomes" id="UP000199028"/>
    </source>
</evidence>
<keyword evidence="2" id="KW-1185">Reference proteome</keyword>
<gene>
    <name evidence="1" type="ORF">SAMN05216195_10220</name>
</gene>
<proteinExistence type="predicted"/>
<sequence>MAKRITVQENARYDALVSAFRQLVRGVPRLDIREGADGQPVVVDTGLDQPVFVACGVWQPKVLRYLTHLQHDSLIKLLGLLEAARGTDARREAVTFLESLRLIDPPAIRTGHRVQGPLE</sequence>
<evidence type="ECO:0000313" key="1">
    <source>
        <dbReference type="EMBL" id="SEQ26740.1"/>
    </source>
</evidence>
<organism evidence="1 2">
    <name type="scientific">Lentzea flaviverrucosa</name>
    <dbReference type="NCBI Taxonomy" id="200379"/>
    <lineage>
        <taxon>Bacteria</taxon>
        <taxon>Bacillati</taxon>
        <taxon>Actinomycetota</taxon>
        <taxon>Actinomycetes</taxon>
        <taxon>Pseudonocardiales</taxon>
        <taxon>Pseudonocardiaceae</taxon>
        <taxon>Lentzea</taxon>
    </lineage>
</organism>
<dbReference type="EMBL" id="FOFT01000002">
    <property type="protein sequence ID" value="SEQ26740.1"/>
    <property type="molecule type" value="Genomic_DNA"/>
</dbReference>
<accession>A0A1H9ELZ7</accession>